<dbReference type="OrthoDB" id="9795736at2"/>
<comment type="caution">
    <text evidence="2">The sequence shown here is derived from an EMBL/GenBank/DDBJ whole genome shotgun (WGS) entry which is preliminary data.</text>
</comment>
<dbReference type="AlphaFoldDB" id="A0A0J6WY49"/>
<keyword evidence="1" id="KW-1133">Transmembrane helix</keyword>
<evidence type="ECO:0000313" key="2">
    <source>
        <dbReference type="EMBL" id="KMO87163.1"/>
    </source>
</evidence>
<evidence type="ECO:0000313" key="3">
    <source>
        <dbReference type="Proteomes" id="UP000036503"/>
    </source>
</evidence>
<evidence type="ECO:0008006" key="4">
    <source>
        <dbReference type="Google" id="ProtNLM"/>
    </source>
</evidence>
<sequence>MNLDQYKGPAAAYTHEHDAPVNVNREYKENLTFGQKTADIFVKSMGTWKFFIFQALFFTAWILVNTIQIMWNLFDPYPYQLMNLGMSVEAAFTAPIMLMSQNRQVAKDRMLAEETYNVNVKNEAELRIIMEQQAAHDDLMIHLLSQKGDTYDTNKHG</sequence>
<proteinExistence type="predicted"/>
<name>A0A0J6WY49_9FIRM</name>
<gene>
    <name evidence="2" type="ORF">AB840_03775</name>
</gene>
<evidence type="ECO:0000256" key="1">
    <source>
        <dbReference type="SAM" id="Phobius"/>
    </source>
</evidence>
<keyword evidence="1" id="KW-0472">Membrane</keyword>
<reference evidence="2 3" key="1">
    <citation type="submission" date="2015-06" db="EMBL/GenBank/DDBJ databases">
        <title>Draft genome sequence of beer spoilage bacterium Megasphaera cerevisiae type strain 20462.</title>
        <authorList>
            <person name="Kutumbaka K."/>
            <person name="Pasmowitz J."/>
            <person name="Mategko J."/>
            <person name="Reyes D."/>
            <person name="Friedrich A."/>
            <person name="Han S."/>
            <person name="Martens-Habbena W."/>
            <person name="Neal-McKinney J."/>
            <person name="Janagama H.K."/>
            <person name="Nadala C."/>
            <person name="Samadpour M."/>
        </authorList>
    </citation>
    <scope>NUCLEOTIDE SEQUENCE [LARGE SCALE GENOMIC DNA]</scope>
    <source>
        <strain evidence="2 3">DSM 20462</strain>
    </source>
</reference>
<protein>
    <recommendedName>
        <fullName evidence="4">Cyclic nucleotide-binding protein</fullName>
    </recommendedName>
</protein>
<feature type="transmembrane region" description="Helical" evidence="1">
    <location>
        <begin position="50"/>
        <end position="71"/>
    </location>
</feature>
<dbReference type="Pfam" id="PF06210">
    <property type="entry name" value="DUF1003"/>
    <property type="match status" value="1"/>
</dbReference>
<dbReference type="PANTHER" id="PTHR41386">
    <property type="entry name" value="INTEGRAL MEMBRANE PROTEIN-RELATED"/>
    <property type="match status" value="1"/>
</dbReference>
<organism evidence="2 3">
    <name type="scientific">Megasphaera cerevisiae DSM 20462</name>
    <dbReference type="NCBI Taxonomy" id="1122219"/>
    <lineage>
        <taxon>Bacteria</taxon>
        <taxon>Bacillati</taxon>
        <taxon>Bacillota</taxon>
        <taxon>Negativicutes</taxon>
        <taxon>Veillonellales</taxon>
        <taxon>Veillonellaceae</taxon>
        <taxon>Megasphaera</taxon>
    </lineage>
</organism>
<dbReference type="PANTHER" id="PTHR41386:SF1">
    <property type="entry name" value="MEMBRANE PROTEIN"/>
    <property type="match status" value="1"/>
</dbReference>
<dbReference type="Proteomes" id="UP000036503">
    <property type="component" value="Unassembled WGS sequence"/>
</dbReference>
<accession>A0A0J6WY49</accession>
<feature type="transmembrane region" description="Helical" evidence="1">
    <location>
        <begin position="77"/>
        <end position="100"/>
    </location>
</feature>
<dbReference type="RefSeq" id="WP_048513505.1">
    <property type="nucleotide sequence ID" value="NZ_FUXD01000008.1"/>
</dbReference>
<keyword evidence="3" id="KW-1185">Reference proteome</keyword>
<dbReference type="EMBL" id="LEKT01000008">
    <property type="protein sequence ID" value="KMO87163.1"/>
    <property type="molecule type" value="Genomic_DNA"/>
</dbReference>
<keyword evidence="1" id="KW-0812">Transmembrane</keyword>
<dbReference type="InParanoid" id="A0A0J6WY49"/>
<dbReference type="InterPro" id="IPR010406">
    <property type="entry name" value="DUF1003"/>
</dbReference>
<dbReference type="PATRIC" id="fig|1122219.3.peg.3050"/>